<gene>
    <name evidence="7" type="ORF">CTM88_20390</name>
</gene>
<dbReference type="CDD" id="cd07023">
    <property type="entry name" value="S49_Sppa_N_C"/>
    <property type="match status" value="1"/>
</dbReference>
<dbReference type="Pfam" id="PF01343">
    <property type="entry name" value="Peptidase_S49"/>
    <property type="match status" value="1"/>
</dbReference>
<dbReference type="InterPro" id="IPR029045">
    <property type="entry name" value="ClpP/crotonase-like_dom_sf"/>
</dbReference>
<keyword evidence="3" id="KW-0378">Hydrolase</keyword>
<dbReference type="PANTHER" id="PTHR42987">
    <property type="entry name" value="PEPTIDASE S49"/>
    <property type="match status" value="1"/>
</dbReference>
<evidence type="ECO:0000256" key="2">
    <source>
        <dbReference type="ARBA" id="ARBA00022670"/>
    </source>
</evidence>
<keyword evidence="5" id="KW-1133">Transmembrane helix</keyword>
<sequence>MRESLRNDIKVLVKHQRNNTRANYIKTFIIGLGLCLAIANILYINGKFTVPVPHIALINIEGAIERGSSTGDGLIISNAIKLAMDDDLVKAVIIEANSPGGSPVQAEQLHRTIMSMRHNNSKPIYVSIGEICASACLYIVSAADKVFAHKSSLIGSIGVRMDGWGFDKILSHLDIERRTYSAGEFKALLDPFQPRDPEVDNHLDTFVLSPLYQDFVGAIKEGRGDKLDQQNPLLFTGLIWTGMTAKDLGLVDDIKTHYQVRESLKTHFDVEMIQTYTKSSFDLKKLIMAEFWADVIAKALIKLDVNAATPIMRLE</sequence>
<dbReference type="Gene3D" id="6.20.330.10">
    <property type="match status" value="1"/>
</dbReference>
<dbReference type="SUPFAM" id="SSF52096">
    <property type="entry name" value="ClpP/crotonase"/>
    <property type="match status" value="1"/>
</dbReference>
<dbReference type="GO" id="GO:0008236">
    <property type="term" value="F:serine-type peptidase activity"/>
    <property type="evidence" value="ECO:0007669"/>
    <property type="project" value="UniProtKB-KW"/>
</dbReference>
<dbReference type="AlphaFoldDB" id="A0A2T3IEH9"/>
<comment type="caution">
    <text evidence="7">The sequence shown here is derived from an EMBL/GenBank/DDBJ whole genome shotgun (WGS) entry which is preliminary data.</text>
</comment>
<accession>A0A2T3IEH9</accession>
<keyword evidence="4" id="KW-0720">Serine protease</keyword>
<reference evidence="7 8" key="1">
    <citation type="submission" date="2018-03" db="EMBL/GenBank/DDBJ databases">
        <title>Whole genome sequencing of Histamine producing bacteria.</title>
        <authorList>
            <person name="Butler K."/>
        </authorList>
    </citation>
    <scope>NUCLEOTIDE SEQUENCE [LARGE SCALE GENOMIC DNA]</scope>
    <source>
        <strain evidence="7 8">BS2</strain>
    </source>
</reference>
<keyword evidence="5" id="KW-0812">Transmembrane</keyword>
<evidence type="ECO:0000256" key="5">
    <source>
        <dbReference type="SAM" id="Phobius"/>
    </source>
</evidence>
<protein>
    <submittedName>
        <fullName evidence="7">S49 family peptidase</fullName>
    </submittedName>
</protein>
<comment type="similarity">
    <text evidence="1">Belongs to the peptidase S49 family.</text>
</comment>
<dbReference type="GO" id="GO:0006508">
    <property type="term" value="P:proteolysis"/>
    <property type="evidence" value="ECO:0007669"/>
    <property type="project" value="UniProtKB-KW"/>
</dbReference>
<evidence type="ECO:0000256" key="4">
    <source>
        <dbReference type="ARBA" id="ARBA00022825"/>
    </source>
</evidence>
<dbReference type="OrthoDB" id="9764363at2"/>
<dbReference type="PANTHER" id="PTHR42987:SF8">
    <property type="entry name" value="PROTEINASE"/>
    <property type="match status" value="1"/>
</dbReference>
<feature type="domain" description="Peptidase S49" evidence="6">
    <location>
        <begin position="119"/>
        <end position="270"/>
    </location>
</feature>
<evidence type="ECO:0000313" key="7">
    <source>
        <dbReference type="EMBL" id="PSU22462.1"/>
    </source>
</evidence>
<evidence type="ECO:0000313" key="8">
    <source>
        <dbReference type="Proteomes" id="UP000240254"/>
    </source>
</evidence>
<proteinExistence type="inferred from homology"/>
<keyword evidence="2" id="KW-0645">Protease</keyword>
<dbReference type="RefSeq" id="WP_065176941.1">
    <property type="nucleotide sequence ID" value="NZ_LZFA01000040.1"/>
</dbReference>
<feature type="transmembrane region" description="Helical" evidence="5">
    <location>
        <begin position="24"/>
        <end position="44"/>
    </location>
</feature>
<name>A0A2T3IEH9_9GAMM</name>
<evidence type="ECO:0000259" key="6">
    <source>
        <dbReference type="Pfam" id="PF01343"/>
    </source>
</evidence>
<keyword evidence="5" id="KW-0472">Membrane</keyword>
<dbReference type="Gene3D" id="3.90.226.10">
    <property type="entry name" value="2-enoyl-CoA Hydratase, Chain A, domain 1"/>
    <property type="match status" value="1"/>
</dbReference>
<dbReference type="Proteomes" id="UP000240254">
    <property type="component" value="Unassembled WGS sequence"/>
</dbReference>
<evidence type="ECO:0000256" key="3">
    <source>
        <dbReference type="ARBA" id="ARBA00022801"/>
    </source>
</evidence>
<dbReference type="InterPro" id="IPR002142">
    <property type="entry name" value="Peptidase_S49"/>
</dbReference>
<dbReference type="InterPro" id="IPR047272">
    <property type="entry name" value="S49_SppA_C"/>
</dbReference>
<evidence type="ECO:0000256" key="1">
    <source>
        <dbReference type="ARBA" id="ARBA00008683"/>
    </source>
</evidence>
<organism evidence="7 8">
    <name type="scientific">Photobacterium aquimaris</name>
    <dbReference type="NCBI Taxonomy" id="512643"/>
    <lineage>
        <taxon>Bacteria</taxon>
        <taxon>Pseudomonadati</taxon>
        <taxon>Pseudomonadota</taxon>
        <taxon>Gammaproteobacteria</taxon>
        <taxon>Vibrionales</taxon>
        <taxon>Vibrionaceae</taxon>
        <taxon>Photobacterium</taxon>
    </lineage>
</organism>
<dbReference type="EMBL" id="PYMK01000038">
    <property type="protein sequence ID" value="PSU22462.1"/>
    <property type="molecule type" value="Genomic_DNA"/>
</dbReference>